<dbReference type="Pfam" id="PF00561">
    <property type="entry name" value="Abhydrolase_1"/>
    <property type="match status" value="1"/>
</dbReference>
<dbReference type="AlphaFoldDB" id="A0A5C6ZVB0"/>
<evidence type="ECO:0000313" key="4">
    <source>
        <dbReference type="Proteomes" id="UP000321367"/>
    </source>
</evidence>
<protein>
    <submittedName>
        <fullName evidence="3">Alpha/beta fold hydrolase</fullName>
    </submittedName>
</protein>
<keyword evidence="4" id="KW-1185">Reference proteome</keyword>
<dbReference type="SUPFAM" id="SSF53474">
    <property type="entry name" value="alpha/beta-Hydrolases"/>
    <property type="match status" value="1"/>
</dbReference>
<name>A0A5C6ZVB0_9FLAO</name>
<comment type="caution">
    <text evidence="3">The sequence shown here is derived from an EMBL/GenBank/DDBJ whole genome shotgun (WGS) entry which is preliminary data.</text>
</comment>
<dbReference type="InterPro" id="IPR029058">
    <property type="entry name" value="AB_hydrolase_fold"/>
</dbReference>
<dbReference type="PRINTS" id="PR00111">
    <property type="entry name" value="ABHYDROLASE"/>
</dbReference>
<dbReference type="GO" id="GO:0052689">
    <property type="term" value="F:carboxylic ester hydrolase activity"/>
    <property type="evidence" value="ECO:0007669"/>
    <property type="project" value="TreeGrafter"/>
</dbReference>
<gene>
    <name evidence="3" type="ORF">ES724_04415</name>
</gene>
<keyword evidence="1 3" id="KW-0378">Hydrolase</keyword>
<dbReference type="RefSeq" id="WP_146930109.1">
    <property type="nucleotide sequence ID" value="NZ_CBCSHZ010000012.1"/>
</dbReference>
<accession>A0A5C6ZVB0</accession>
<reference evidence="3 4" key="1">
    <citation type="submission" date="2019-08" db="EMBL/GenBank/DDBJ databases">
        <title>Genome sequence of Gillisia hiemivivida IC154 (type strain).</title>
        <authorList>
            <person name="Bowman J.P."/>
        </authorList>
    </citation>
    <scope>NUCLEOTIDE SEQUENCE [LARGE SCALE GENOMIC DNA]</scope>
    <source>
        <strain evidence="3 4">IC154</strain>
    </source>
</reference>
<feature type="domain" description="AB hydrolase-1" evidence="2">
    <location>
        <begin position="14"/>
        <end position="116"/>
    </location>
</feature>
<organism evidence="3 4">
    <name type="scientific">Gillisia hiemivivida</name>
    <dbReference type="NCBI Taxonomy" id="291190"/>
    <lineage>
        <taxon>Bacteria</taxon>
        <taxon>Pseudomonadati</taxon>
        <taxon>Bacteroidota</taxon>
        <taxon>Flavobacteriia</taxon>
        <taxon>Flavobacteriales</taxon>
        <taxon>Flavobacteriaceae</taxon>
        <taxon>Gillisia</taxon>
    </lineage>
</organism>
<dbReference type="PANTHER" id="PTHR46118">
    <property type="entry name" value="PROTEIN ABHD11"/>
    <property type="match status" value="1"/>
</dbReference>
<dbReference type="PANTHER" id="PTHR46118:SF4">
    <property type="entry name" value="PROTEIN ABHD11"/>
    <property type="match status" value="1"/>
</dbReference>
<proteinExistence type="predicted"/>
<evidence type="ECO:0000259" key="2">
    <source>
        <dbReference type="Pfam" id="PF00561"/>
    </source>
</evidence>
<dbReference type="OrthoDB" id="9808398at2"/>
<dbReference type="InterPro" id="IPR000639">
    <property type="entry name" value="Epox_hydrolase-like"/>
</dbReference>
<dbReference type="PRINTS" id="PR00412">
    <property type="entry name" value="EPOXHYDRLASE"/>
</dbReference>
<evidence type="ECO:0000256" key="1">
    <source>
        <dbReference type="ARBA" id="ARBA00022801"/>
    </source>
</evidence>
<dbReference type="Proteomes" id="UP000321367">
    <property type="component" value="Unassembled WGS sequence"/>
</dbReference>
<evidence type="ECO:0000313" key="3">
    <source>
        <dbReference type="EMBL" id="TXD94726.1"/>
    </source>
</evidence>
<sequence length="254" mass="28602">MIKLNATVIGEGTPFLFLHGFLGMGDNWKTLGSKFAENGFQVHLIDQRNHGRSPHTTEMNYELMSRDIKGYCEENNLKNIILLGHSMGGKVAMQVAGDFPELLQKLIIVDISPKYYAPHHHEILQGLEALDNEVITSRGDAEDFLAKFVPDKGTRLFLLKNLYWKTKEKLSLRLNLDVLSKSGEDIGMALSDSIIFSKPSLFIRGGKSGYISEEDKPLIKKHFPNATIQTIEGAGHWVHAEKITEFFKNVTDFI</sequence>
<dbReference type="Gene3D" id="3.40.50.1820">
    <property type="entry name" value="alpha/beta hydrolase"/>
    <property type="match status" value="1"/>
</dbReference>
<dbReference type="EMBL" id="VORY01000003">
    <property type="protein sequence ID" value="TXD94726.1"/>
    <property type="molecule type" value="Genomic_DNA"/>
</dbReference>
<dbReference type="InterPro" id="IPR000073">
    <property type="entry name" value="AB_hydrolase_1"/>
</dbReference>